<protein>
    <submittedName>
        <fullName evidence="3">Amidohydrolase</fullName>
    </submittedName>
</protein>
<dbReference type="PANTHER" id="PTHR43794:SF11">
    <property type="entry name" value="AMIDOHYDROLASE-RELATED DOMAIN-CONTAINING PROTEIN"/>
    <property type="match status" value="1"/>
</dbReference>
<sequence length="410" mass="45724">MAWELVNGTIITPHDVLERGSVQIDKTHIQHVSKSSRKSADTMQIDVNGMLVFPGLINCHDHLLGTYVPRVGDRRPYLNWLEWDNDLKSAPVYAERQQIDSSDLYLLGGYRHLLCGITRVQDHIPHFVREAFAKNLPIRIISDFAMAHSVTSFALKWGDGIEAEHAKAVKNNIPFITHCSEGYDEETLRSVETLAAKGALSKQTVLIHGIAFSDKDMDLLAEHQCNVVWCPVSNLYMFEQTARVKELMDRGINVTLGTDSPMSGSFSIFEEFRTAREFYRFAYGAELDDKVLIDMMTTNAARAMCLSDAGSIADGKAADLLLIDGAATNPWAALTHADYSDIMLVITEGQPKYGDIAFAPVFDAMKIPYQTIMVKGARKIVAGDILGLQNRIRRAVKFKKELDFLPIEAA</sequence>
<dbReference type="KEGG" id="tpx:Turpa_0435"/>
<dbReference type="OrthoDB" id="9807210at2"/>
<dbReference type="InterPro" id="IPR050287">
    <property type="entry name" value="MTA/SAH_deaminase"/>
</dbReference>
<dbReference type="STRING" id="869212.Turpa_0435"/>
<evidence type="ECO:0000313" key="3">
    <source>
        <dbReference type="EMBL" id="AFM11091.1"/>
    </source>
</evidence>
<organism evidence="3 4">
    <name type="scientific">Turneriella parva (strain ATCC BAA-1111 / DSM 21527 / NCTC 11395 / H)</name>
    <name type="common">Leptospira parva</name>
    <dbReference type="NCBI Taxonomy" id="869212"/>
    <lineage>
        <taxon>Bacteria</taxon>
        <taxon>Pseudomonadati</taxon>
        <taxon>Spirochaetota</taxon>
        <taxon>Spirochaetia</taxon>
        <taxon>Leptospirales</taxon>
        <taxon>Leptospiraceae</taxon>
        <taxon>Turneriella</taxon>
    </lineage>
</organism>
<keyword evidence="4" id="KW-1185">Reference proteome</keyword>
<dbReference type="InterPro" id="IPR032466">
    <property type="entry name" value="Metal_Hydrolase"/>
</dbReference>
<evidence type="ECO:0000259" key="2">
    <source>
        <dbReference type="Pfam" id="PF01979"/>
    </source>
</evidence>
<dbReference type="PATRIC" id="fig|869212.3.peg.409"/>
<dbReference type="InterPro" id="IPR006680">
    <property type="entry name" value="Amidohydro-rel"/>
</dbReference>
<reference evidence="3 4" key="1">
    <citation type="submission" date="2012-06" db="EMBL/GenBank/DDBJ databases">
        <title>The complete chromosome of genome of Turneriella parva DSM 21527.</title>
        <authorList>
            <consortium name="US DOE Joint Genome Institute (JGI-PGF)"/>
            <person name="Lucas S."/>
            <person name="Han J."/>
            <person name="Lapidus A."/>
            <person name="Bruce D."/>
            <person name="Goodwin L."/>
            <person name="Pitluck S."/>
            <person name="Peters L."/>
            <person name="Kyrpides N."/>
            <person name="Mavromatis K."/>
            <person name="Ivanova N."/>
            <person name="Mikhailova N."/>
            <person name="Chertkov O."/>
            <person name="Detter J.C."/>
            <person name="Tapia R."/>
            <person name="Han C."/>
            <person name="Land M."/>
            <person name="Hauser L."/>
            <person name="Markowitz V."/>
            <person name="Cheng J.-F."/>
            <person name="Hugenholtz P."/>
            <person name="Woyke T."/>
            <person name="Wu D."/>
            <person name="Gronow S."/>
            <person name="Wellnitz S."/>
            <person name="Brambilla E."/>
            <person name="Klenk H.-P."/>
            <person name="Eisen J.A."/>
        </authorList>
    </citation>
    <scope>NUCLEOTIDE SEQUENCE [LARGE SCALE GENOMIC DNA]</scope>
    <source>
        <strain evidence="4">ATCC BAA-1111 / DSM 21527 / NCTC 11395 / H</strain>
    </source>
</reference>
<dbReference type="RefSeq" id="WP_014801611.1">
    <property type="nucleotide sequence ID" value="NC_018020.1"/>
</dbReference>
<accession>I4B1D4</accession>
<dbReference type="AlphaFoldDB" id="I4B1D4"/>
<proteinExistence type="predicted"/>
<dbReference type="GO" id="GO:0016810">
    <property type="term" value="F:hydrolase activity, acting on carbon-nitrogen (but not peptide) bonds"/>
    <property type="evidence" value="ECO:0007669"/>
    <property type="project" value="InterPro"/>
</dbReference>
<dbReference type="Gene3D" id="3.20.20.140">
    <property type="entry name" value="Metal-dependent hydrolases"/>
    <property type="match status" value="1"/>
</dbReference>
<dbReference type="PANTHER" id="PTHR43794">
    <property type="entry name" value="AMINOHYDROLASE SSNA-RELATED"/>
    <property type="match status" value="1"/>
</dbReference>
<gene>
    <name evidence="3" type="ordered locus">Turpa_0435</name>
</gene>
<feature type="domain" description="Amidohydrolase-related" evidence="2">
    <location>
        <begin position="170"/>
        <end position="336"/>
    </location>
</feature>
<dbReference type="Gene3D" id="2.30.40.10">
    <property type="entry name" value="Urease, subunit C, domain 1"/>
    <property type="match status" value="1"/>
</dbReference>
<dbReference type="HOGENOM" id="CLU_054741_0_0_12"/>
<keyword evidence="1" id="KW-0378">Hydrolase</keyword>
<evidence type="ECO:0000256" key="1">
    <source>
        <dbReference type="ARBA" id="ARBA00022801"/>
    </source>
</evidence>
<dbReference type="SUPFAM" id="SSF51338">
    <property type="entry name" value="Composite domain of metallo-dependent hydrolases"/>
    <property type="match status" value="1"/>
</dbReference>
<dbReference type="EMBL" id="CP002959">
    <property type="protein sequence ID" value="AFM11091.1"/>
    <property type="molecule type" value="Genomic_DNA"/>
</dbReference>
<dbReference type="InterPro" id="IPR011059">
    <property type="entry name" value="Metal-dep_hydrolase_composite"/>
</dbReference>
<dbReference type="Proteomes" id="UP000006048">
    <property type="component" value="Chromosome"/>
</dbReference>
<evidence type="ECO:0000313" key="4">
    <source>
        <dbReference type="Proteomes" id="UP000006048"/>
    </source>
</evidence>
<name>I4B1D4_TURPD</name>
<dbReference type="SUPFAM" id="SSF51556">
    <property type="entry name" value="Metallo-dependent hydrolases"/>
    <property type="match status" value="1"/>
</dbReference>
<dbReference type="Pfam" id="PF01979">
    <property type="entry name" value="Amidohydro_1"/>
    <property type="match status" value="1"/>
</dbReference>